<organism evidence="5">
    <name type="scientific">Petromyzon marinus</name>
    <name type="common">Sea lamprey</name>
    <dbReference type="NCBI Taxonomy" id="7757"/>
    <lineage>
        <taxon>Eukaryota</taxon>
        <taxon>Metazoa</taxon>
        <taxon>Chordata</taxon>
        <taxon>Craniata</taxon>
        <taxon>Vertebrata</taxon>
        <taxon>Cyclostomata</taxon>
        <taxon>Hyperoartia</taxon>
        <taxon>Petromyzontiformes</taxon>
        <taxon>Petromyzontidae</taxon>
        <taxon>Petromyzon</taxon>
    </lineage>
</organism>
<evidence type="ECO:0000256" key="2">
    <source>
        <dbReference type="ARBA" id="ARBA00022490"/>
    </source>
</evidence>
<feature type="compositionally biased region" description="Acidic residues" evidence="4">
    <location>
        <begin position="130"/>
        <end position="141"/>
    </location>
</feature>
<keyword evidence="3" id="KW-0175">Coiled coil</keyword>
<dbReference type="AlphaFoldDB" id="S4RL89"/>
<reference evidence="5" key="2">
    <citation type="submission" date="2025-09" db="UniProtKB">
        <authorList>
            <consortium name="Ensembl"/>
        </authorList>
    </citation>
    <scope>IDENTIFICATION</scope>
</reference>
<evidence type="ECO:0000256" key="3">
    <source>
        <dbReference type="ARBA" id="ARBA00023054"/>
    </source>
</evidence>
<dbReference type="OMA" id="EARCNEQ"/>
<dbReference type="HOGENOM" id="CLU_1158715_0_0_1"/>
<dbReference type="InterPro" id="IPR045329">
    <property type="entry name" value="LZTS"/>
</dbReference>
<feature type="compositionally biased region" description="Basic and acidic residues" evidence="4">
    <location>
        <begin position="119"/>
        <end position="129"/>
    </location>
</feature>
<keyword evidence="2" id="KW-0963">Cytoplasm</keyword>
<dbReference type="PANTHER" id="PTHR19354:SF2">
    <property type="entry name" value="LEUCINE-RICH REPEAT-CONTAINING PROTEIN DDB_G0290503"/>
    <property type="match status" value="1"/>
</dbReference>
<dbReference type="Pfam" id="PF06818">
    <property type="entry name" value="Fez1"/>
    <property type="match status" value="1"/>
</dbReference>
<name>S4RL89_PETMA</name>
<dbReference type="GeneTree" id="ENSGT00940000154078"/>
<reference evidence="5" key="1">
    <citation type="submission" date="2025-08" db="UniProtKB">
        <authorList>
            <consortium name="Ensembl"/>
        </authorList>
    </citation>
    <scope>IDENTIFICATION</scope>
</reference>
<dbReference type="Ensembl" id="ENSPMAT00000006003.1">
    <property type="protein sequence ID" value="ENSPMAP00000005975.1"/>
    <property type="gene ID" value="ENSPMAG00000005428.1"/>
</dbReference>
<dbReference type="PANTHER" id="PTHR19354">
    <property type="entry name" value="ZIPPER PUTATIVE TUMOR SUPPRESSOR 2 HOMOLOG-LIKE PROTEIN-RELATED"/>
    <property type="match status" value="1"/>
</dbReference>
<proteinExistence type="predicted"/>
<dbReference type="GO" id="GO:0005737">
    <property type="term" value="C:cytoplasm"/>
    <property type="evidence" value="ECO:0007669"/>
    <property type="project" value="UniProtKB-SubCell"/>
</dbReference>
<protein>
    <submittedName>
        <fullName evidence="5">Uncharacterized protein</fullName>
    </submittedName>
</protein>
<comment type="subcellular location">
    <subcellularLocation>
        <location evidence="1">Cytoplasm</location>
    </subcellularLocation>
</comment>
<sequence>QVCQKSGEISLLKQQLKEAQAELAGRLGELLAVRAQARDARSELASRDEQTRALQARLHAKTAELEVCANELQRRASEAALLREKLAQNEAQAAELRRKLADVTAAATTTGGGGGGGRGIDDTDRRVREDEEVNDDDDEEGLQGLRRDVSRMQVEVEALREKLGEQAGAFEEERRVWLEEKDKVIRYQRQQQSYLQTFQRNRALEEEVRRMAAELESRDMEEVDAHSEFSYKNAATAGAV</sequence>
<dbReference type="STRING" id="7757.ENSPMAP00000005975"/>
<evidence type="ECO:0000313" key="5">
    <source>
        <dbReference type="Ensembl" id="ENSPMAP00000005975.1"/>
    </source>
</evidence>
<evidence type="ECO:0000256" key="1">
    <source>
        <dbReference type="ARBA" id="ARBA00004496"/>
    </source>
</evidence>
<feature type="region of interest" description="Disordered" evidence="4">
    <location>
        <begin position="105"/>
        <end position="146"/>
    </location>
</feature>
<evidence type="ECO:0000256" key="4">
    <source>
        <dbReference type="SAM" id="MobiDB-lite"/>
    </source>
</evidence>
<accession>S4RL89</accession>